<accession>A0A0E9RQK8</accession>
<dbReference type="AlphaFoldDB" id="A0A0E9RQK8"/>
<organism evidence="1">
    <name type="scientific">Anguilla anguilla</name>
    <name type="common">European freshwater eel</name>
    <name type="synonym">Muraena anguilla</name>
    <dbReference type="NCBI Taxonomy" id="7936"/>
    <lineage>
        <taxon>Eukaryota</taxon>
        <taxon>Metazoa</taxon>
        <taxon>Chordata</taxon>
        <taxon>Craniata</taxon>
        <taxon>Vertebrata</taxon>
        <taxon>Euteleostomi</taxon>
        <taxon>Actinopterygii</taxon>
        <taxon>Neopterygii</taxon>
        <taxon>Teleostei</taxon>
        <taxon>Anguilliformes</taxon>
        <taxon>Anguillidae</taxon>
        <taxon>Anguilla</taxon>
    </lineage>
</organism>
<protein>
    <submittedName>
        <fullName evidence="1">Uncharacterized protein</fullName>
    </submittedName>
</protein>
<dbReference type="EMBL" id="GBXM01077193">
    <property type="protein sequence ID" value="JAH31384.1"/>
    <property type="molecule type" value="Transcribed_RNA"/>
</dbReference>
<evidence type="ECO:0000313" key="1">
    <source>
        <dbReference type="EMBL" id="JAH31384.1"/>
    </source>
</evidence>
<sequence>MLCFLHFVQVISFFLISPKLLLKYYVVQNEYLEFLSHIRIE</sequence>
<reference evidence="1" key="1">
    <citation type="submission" date="2014-11" db="EMBL/GenBank/DDBJ databases">
        <authorList>
            <person name="Amaro Gonzalez C."/>
        </authorList>
    </citation>
    <scope>NUCLEOTIDE SEQUENCE</scope>
</reference>
<reference evidence="1" key="2">
    <citation type="journal article" date="2015" name="Fish Shellfish Immunol.">
        <title>Early steps in the European eel (Anguilla anguilla)-Vibrio vulnificus interaction in the gills: Role of the RtxA13 toxin.</title>
        <authorList>
            <person name="Callol A."/>
            <person name="Pajuelo D."/>
            <person name="Ebbesson L."/>
            <person name="Teles M."/>
            <person name="MacKenzie S."/>
            <person name="Amaro C."/>
        </authorList>
    </citation>
    <scope>NUCLEOTIDE SEQUENCE</scope>
</reference>
<name>A0A0E9RQK8_ANGAN</name>
<proteinExistence type="predicted"/>